<protein>
    <submittedName>
        <fullName evidence="2">Enhancin-1</fullName>
    </submittedName>
</protein>
<evidence type="ECO:0000313" key="3">
    <source>
        <dbReference type="Proteomes" id="UP000203651"/>
    </source>
</evidence>
<keyword evidence="3" id="KW-1185">Reference proteome</keyword>
<sequence>MLQNLRLCEARNVTSLIVRVNRQPNSSRLAHLHERSPVGVLLRADATLRYRLTDNTPNDSFTVDIVNYDRNFEHSLIVNEHAFRSFVVTHDSVPFVRWTQQPAHCFIEFEIEGEHTPLPMYNTQLSVDVFKQRYADSLSEYAYLDLGAVAMLVPPADKQTVLTALDFEPLVWFYNAIRQHYDKLAGLRVDAKPQLADSSRHVQFFIKADAGGPGDQYFGDSYIANCADTLGPFLVVSTTNWPVLHQLGHAYDLHFTVQQSNLVEVWSSLFADHLQYVWMDASERRTLASIFEGEERETIEASILSELMKSNVSFDDDLDVQQRVVLLSFVLKSQFGPATWLRLYKLPPPPNDINVFLAMILECRADLMAYLSLIGVSVPRFRHVEDLIYANAYPFSTTVALHKPILYPVKLLINDFDVSNNDYDLKQFLDSNLSLVTRDQLSQTKLVALDTRIDCNIDDATQIVGEPYEVFDGDQLVHSGRVSADLRIVVPRLSRGVYLLRPPRGKDKRYKIRFDNLPLENCTYLIIDGITDAYVLEYERYVHSDLTVYRGHIISPINQYCASFYLDFESKTIIIDVYYNNILPATPDAQFVTVTVTQPDDRFQLLGSGTPLGRHSIDFATGSVLKITTTSFEHSSCVIFNNSLVYDSYTLLDDHIYEYPNTDQILESVNQASLWLDAHPNMLFVENEVRDDIYLAVDHFKGTDLYDELVTIFQHYFPIHFRPYYDYMFVFNNSAGRPLMILLCDTLFNVAQYYAFKGTINEAFGSDIYMGVELYTDDELQFSRFFVGNQSLASGITVHDIPIAEGSLLRMLHAEPMHLKLYKHNELQDVTFSTSETELVLKRFKFVEFVG</sequence>
<evidence type="ECO:0000313" key="2">
    <source>
        <dbReference type="EMBL" id="AQQ80401.1"/>
    </source>
</evidence>
<reference evidence="2 3" key="1">
    <citation type="journal article" date="2017" name="PLoS ONE">
        <title>The Complete Genome Sequence of a Second Distinct Betabaculovirus from the True Armyworm, Mythimna unipuncta.</title>
        <authorList>
            <person name="Harrison R.L."/>
            <person name="Rowley D.L."/>
            <person name="Mowery J."/>
            <person name="Bauchan G.R."/>
            <person name="Theilmann D.A."/>
            <person name="Rohrmann G.F."/>
            <person name="Erlandson M.A."/>
        </authorList>
    </citation>
    <scope>NUCLEOTIDE SEQUENCE [LARGE SCALE GENOMIC DNA]</scope>
    <source>
        <strain evidence="2">MyunGV#8</strain>
    </source>
</reference>
<feature type="domain" description="Peptidase M60" evidence="1">
    <location>
        <begin position="33"/>
        <end position="337"/>
    </location>
</feature>
<name>A0A1S5YE20_9BBAC</name>
<organism evidence="2 3">
    <name type="scientific">Betabaculovirus altermyunipunctae</name>
    <dbReference type="NCBI Taxonomy" id="3051996"/>
    <lineage>
        <taxon>Viruses</taxon>
        <taxon>Viruses incertae sedis</taxon>
        <taxon>Naldaviricetes</taxon>
        <taxon>Lefavirales</taxon>
        <taxon>Baculoviridae</taxon>
        <taxon>Betabaculovirus</taxon>
    </lineage>
</organism>
<dbReference type="Proteomes" id="UP000203651">
    <property type="component" value="Segment"/>
</dbReference>
<dbReference type="PROSITE" id="PS51723">
    <property type="entry name" value="PEPTIDASE_M60"/>
    <property type="match status" value="1"/>
</dbReference>
<dbReference type="InterPro" id="IPR031161">
    <property type="entry name" value="Peptidase_M60_dom"/>
</dbReference>
<dbReference type="EMBL" id="KX855660">
    <property type="protein sequence ID" value="AQQ80401.1"/>
    <property type="molecule type" value="Genomic_DNA"/>
</dbReference>
<evidence type="ECO:0000259" key="1">
    <source>
        <dbReference type="PROSITE" id="PS51723"/>
    </source>
</evidence>
<dbReference type="KEGG" id="vg:39105812"/>
<dbReference type="GeneID" id="39105812"/>
<proteinExistence type="predicted"/>
<dbReference type="RefSeq" id="YP_009345852.1">
    <property type="nucleotide sequence ID" value="NC_033780.2"/>
</dbReference>
<accession>A0A1S5YE20</accession>